<organism evidence="1">
    <name type="scientific">Brachypodium distachyon</name>
    <name type="common">Purple false brome</name>
    <name type="synonym">Trachynia distachya</name>
    <dbReference type="NCBI Taxonomy" id="15368"/>
    <lineage>
        <taxon>Eukaryota</taxon>
        <taxon>Viridiplantae</taxon>
        <taxon>Streptophyta</taxon>
        <taxon>Embryophyta</taxon>
        <taxon>Tracheophyta</taxon>
        <taxon>Spermatophyta</taxon>
        <taxon>Magnoliopsida</taxon>
        <taxon>Liliopsida</taxon>
        <taxon>Poales</taxon>
        <taxon>Poaceae</taxon>
        <taxon>BOP clade</taxon>
        <taxon>Pooideae</taxon>
        <taxon>Stipodae</taxon>
        <taxon>Brachypodieae</taxon>
        <taxon>Brachypodium</taxon>
    </lineage>
</organism>
<reference evidence="1 2" key="1">
    <citation type="journal article" date="2010" name="Nature">
        <title>Genome sequencing and analysis of the model grass Brachypodium distachyon.</title>
        <authorList>
            <consortium name="International Brachypodium Initiative"/>
        </authorList>
    </citation>
    <scope>NUCLEOTIDE SEQUENCE [LARGE SCALE GENOMIC DNA]</scope>
    <source>
        <strain evidence="1 2">Bd21</strain>
    </source>
</reference>
<dbReference type="EnsemblPlants" id="KQK18977">
    <property type="protein sequence ID" value="KQK18977"/>
    <property type="gene ID" value="BRADI_1g45732v3"/>
</dbReference>
<gene>
    <name evidence="1" type="ORF">BRADI_1g45732v3</name>
</gene>
<dbReference type="Proteomes" id="UP000008810">
    <property type="component" value="Chromosome 1"/>
</dbReference>
<dbReference type="FunCoup" id="A0A0Q3L744">
    <property type="interactions" value="702"/>
</dbReference>
<dbReference type="InParanoid" id="A0A0Q3L744"/>
<keyword evidence="3" id="KW-1185">Reference proteome</keyword>
<accession>A0A0Q3L744</accession>
<proteinExistence type="predicted"/>
<dbReference type="Gramene" id="KQK18977">
    <property type="protein sequence ID" value="KQK18977"/>
    <property type="gene ID" value="BRADI_1g45732v3"/>
</dbReference>
<reference evidence="2" key="3">
    <citation type="submission" date="2018-08" db="UniProtKB">
        <authorList>
            <consortium name="EnsemblPlants"/>
        </authorList>
    </citation>
    <scope>IDENTIFICATION</scope>
    <source>
        <strain evidence="2">cv. Bd21</strain>
    </source>
</reference>
<name>A0A0Q3L744_BRADI</name>
<evidence type="ECO:0000313" key="3">
    <source>
        <dbReference type="Proteomes" id="UP000008810"/>
    </source>
</evidence>
<dbReference type="AlphaFoldDB" id="A0A0Q3L744"/>
<dbReference type="EMBL" id="CM000880">
    <property type="protein sequence ID" value="KQK18977.1"/>
    <property type="molecule type" value="Genomic_DNA"/>
</dbReference>
<evidence type="ECO:0000313" key="1">
    <source>
        <dbReference type="EMBL" id="KQK18977.1"/>
    </source>
</evidence>
<sequence length="192" mass="20936">MEEWRWTAKAAAVDSLDSVRMAHAEVAGPMDGVRALFRSASDAVPATRTATAEIRDHGMKRIVGFRTASGNILSFCAPHIGLQQGVMAPGWHAWGQHLVAADDHVNTALQRLHSAWTSGRAATGVLSMLRDSPPPSPVWNDWGPAALDLLRQATDELEMAMDAVRLMQHALLVKFVIARRLLLVISVRHPQA</sequence>
<reference evidence="1" key="2">
    <citation type="submission" date="2017-06" db="EMBL/GenBank/DDBJ databases">
        <title>WGS assembly of Brachypodium distachyon.</title>
        <authorList>
            <consortium name="The International Brachypodium Initiative"/>
            <person name="Lucas S."/>
            <person name="Harmon-Smith M."/>
            <person name="Lail K."/>
            <person name="Tice H."/>
            <person name="Grimwood J."/>
            <person name="Bruce D."/>
            <person name="Barry K."/>
            <person name="Shu S."/>
            <person name="Lindquist E."/>
            <person name="Wang M."/>
            <person name="Pitluck S."/>
            <person name="Vogel J.P."/>
            <person name="Garvin D.F."/>
            <person name="Mockler T.C."/>
            <person name="Schmutz J."/>
            <person name="Rokhsar D."/>
            <person name="Bevan M.W."/>
        </authorList>
    </citation>
    <scope>NUCLEOTIDE SEQUENCE</scope>
    <source>
        <strain evidence="1">Bd21</strain>
    </source>
</reference>
<protein>
    <submittedName>
        <fullName evidence="1 2">Uncharacterized protein</fullName>
    </submittedName>
</protein>
<evidence type="ECO:0000313" key="2">
    <source>
        <dbReference type="EnsemblPlants" id="KQK18977"/>
    </source>
</evidence>